<dbReference type="PANTHER" id="PTHR23329:SF1">
    <property type="entry name" value="TUFTELIN-INTERACTING PROTEIN 11"/>
    <property type="match status" value="1"/>
</dbReference>
<keyword evidence="8" id="KW-1185">Reference proteome</keyword>
<dbReference type="EMBL" id="WNWS01000160">
    <property type="protein sequence ID" value="KAE9977078.1"/>
    <property type="molecule type" value="Genomic_DNA"/>
</dbReference>
<feature type="coiled-coil region" evidence="2">
    <location>
        <begin position="216"/>
        <end position="250"/>
    </location>
</feature>
<feature type="domain" description="G-patch" evidence="4">
    <location>
        <begin position="32"/>
        <end position="78"/>
    </location>
</feature>
<comment type="similarity">
    <text evidence="1">Belongs to the TFP11/STIP family.</text>
</comment>
<dbReference type="AlphaFoldDB" id="A0A8H3VRS7"/>
<evidence type="ECO:0000313" key="8">
    <source>
        <dbReference type="Proteomes" id="UP000490939"/>
    </source>
</evidence>
<dbReference type="InterPro" id="IPR000467">
    <property type="entry name" value="G_patch_dom"/>
</dbReference>
<dbReference type="SMART" id="SM00443">
    <property type="entry name" value="G_patch"/>
    <property type="match status" value="1"/>
</dbReference>
<feature type="region of interest" description="Disordered" evidence="3">
    <location>
        <begin position="616"/>
        <end position="651"/>
    </location>
</feature>
<dbReference type="GO" id="GO:0071008">
    <property type="term" value="C:U2-type post-mRNA release spliceosomal complex"/>
    <property type="evidence" value="ECO:0007669"/>
    <property type="project" value="TreeGrafter"/>
</dbReference>
<dbReference type="Pfam" id="PF01585">
    <property type="entry name" value="G-patch"/>
    <property type="match status" value="1"/>
</dbReference>
<dbReference type="PANTHER" id="PTHR23329">
    <property type="entry name" value="TUFTELIN-INTERACTING PROTEIN 11-RELATED"/>
    <property type="match status" value="1"/>
</dbReference>
<feature type="compositionally biased region" description="Basic and acidic residues" evidence="3">
    <location>
        <begin position="76"/>
        <end position="96"/>
    </location>
</feature>
<organism evidence="6 8">
    <name type="scientific">Venturia inaequalis</name>
    <name type="common">Apple scab fungus</name>
    <dbReference type="NCBI Taxonomy" id="5025"/>
    <lineage>
        <taxon>Eukaryota</taxon>
        <taxon>Fungi</taxon>
        <taxon>Dikarya</taxon>
        <taxon>Ascomycota</taxon>
        <taxon>Pezizomycotina</taxon>
        <taxon>Dothideomycetes</taxon>
        <taxon>Pleosporomycetidae</taxon>
        <taxon>Venturiales</taxon>
        <taxon>Venturiaceae</taxon>
        <taxon>Venturia</taxon>
    </lineage>
</organism>
<dbReference type="PROSITE" id="PS50174">
    <property type="entry name" value="G_PATCH"/>
    <property type="match status" value="1"/>
</dbReference>
<keyword evidence="2" id="KW-0175">Coiled coil</keyword>
<evidence type="ECO:0000313" key="5">
    <source>
        <dbReference type="EMBL" id="KAE9977078.1"/>
    </source>
</evidence>
<dbReference type="InterPro" id="IPR045211">
    <property type="entry name" value="TFP11/STIP/Ntr1"/>
</dbReference>
<evidence type="ECO:0000259" key="4">
    <source>
        <dbReference type="PROSITE" id="PS50174"/>
    </source>
</evidence>
<evidence type="ECO:0000313" key="6">
    <source>
        <dbReference type="EMBL" id="KAE9992856.1"/>
    </source>
</evidence>
<feature type="compositionally biased region" description="Basic and acidic residues" evidence="3">
    <location>
        <begin position="1"/>
        <end position="17"/>
    </location>
</feature>
<evidence type="ECO:0000256" key="3">
    <source>
        <dbReference type="SAM" id="MobiDB-lite"/>
    </source>
</evidence>
<dbReference type="InterPro" id="IPR022783">
    <property type="entry name" value="GCFC_dom"/>
</dbReference>
<feature type="region of interest" description="Disordered" evidence="3">
    <location>
        <begin position="1"/>
        <end position="134"/>
    </location>
</feature>
<proteinExistence type="inferred from homology"/>
<dbReference type="EMBL" id="WNWR01000045">
    <property type="protein sequence ID" value="KAE9992856.1"/>
    <property type="molecule type" value="Genomic_DNA"/>
</dbReference>
<dbReference type="Proteomes" id="UP000447873">
    <property type="component" value="Unassembled WGS sequence"/>
</dbReference>
<feature type="compositionally biased region" description="Polar residues" evidence="3">
    <location>
        <begin position="120"/>
        <end position="129"/>
    </location>
</feature>
<dbReference type="GO" id="GO:0000390">
    <property type="term" value="P:spliceosomal complex disassembly"/>
    <property type="evidence" value="ECO:0007669"/>
    <property type="project" value="InterPro"/>
</dbReference>
<gene>
    <name evidence="6" type="ORF">EG327_007483</name>
    <name evidence="5" type="ORF">EG328_002274</name>
</gene>
<reference evidence="6 8" key="1">
    <citation type="submission" date="2019-07" db="EMBL/GenBank/DDBJ databases">
        <title>Venturia inaequalis Genome Resource.</title>
        <authorList>
            <person name="Lichtner F.J."/>
        </authorList>
    </citation>
    <scope>NUCLEOTIDE SEQUENCE [LARGE SCALE GENOMIC DNA]</scope>
    <source>
        <strain evidence="5 7">120213</strain>
        <strain evidence="6 8">DMI_063113</strain>
    </source>
</reference>
<evidence type="ECO:0000256" key="1">
    <source>
        <dbReference type="ARBA" id="ARBA00010900"/>
    </source>
</evidence>
<protein>
    <recommendedName>
        <fullName evidence="4">G-patch domain-containing protein</fullName>
    </recommendedName>
</protein>
<dbReference type="Pfam" id="PF07842">
    <property type="entry name" value="GCFC"/>
    <property type="match status" value="1"/>
</dbReference>
<evidence type="ECO:0000313" key="7">
    <source>
        <dbReference type="Proteomes" id="UP000447873"/>
    </source>
</evidence>
<dbReference type="GO" id="GO:0003676">
    <property type="term" value="F:nucleic acid binding"/>
    <property type="evidence" value="ECO:0007669"/>
    <property type="project" value="InterPro"/>
</dbReference>
<evidence type="ECO:0000256" key="2">
    <source>
        <dbReference type="SAM" id="Coils"/>
    </source>
</evidence>
<dbReference type="Proteomes" id="UP000490939">
    <property type="component" value="Unassembled WGS sequence"/>
</dbReference>
<name>A0A8H3VRS7_VENIN</name>
<comment type="caution">
    <text evidence="6">The sequence shown here is derived from an EMBL/GenBank/DDBJ whole genome shotgun (WGS) entry which is preliminary data.</text>
</comment>
<sequence>MERPSFKRKSEADDQGSRKAPKVAASNGAGGKMSFAERMMAKMGHKAGEGLGKSGDGIVNPIEVKLRPKGAGVGAVKEKTDQAKAEARRAAERNGEIYEDSSEEERKARKKRKAAAKSAQAGSGTSTPGGFTRPKIKYRTTADIEAAATGLEVPNVLKSIIDATGKEAKLLTSAAGLMSAVGPTSTVEAEVEKIAKRARRDLESFADTWTELTDRMKYIEIEEQQLQAEIDEEEKEIRRTREVLEAVEALQRLDLKKPRLAAEAAVSWEQVTEQLETLQAMYSSDIGHFNLTEVAVAAIHPLFKQEMIDWDPLENPLHLTPFLKRLRAILGVKKDLASTSEYDEEYNSIRRHKSTTPYESLIYTLWLPRVRTAVTNDWDVHSPASLITLVEAWKDLLPDFVYQNLTNNLIGQKLSSAVEAWNPRTALKKRKHASPLPHIWLFPWLQFLDPRHLNPKASTGLLSDMKRKFRTALDVWDLSRGVLPGLEAWRTVLGPTLQDMLIRHLLPRLAASLATDFEVRPDDQDTNPLENVLAWNTFFKPTIMGQLLLAEFFPKWMEILHIWLTGEETNYEQVGMWFSWWKEQIPSEVNQVKAVEDMWAKGLDMMNLALDLGDRAKDELPPPTAGGPARPIAPTTPHPTANVAASATPKSAPQVETSFRDVVEAWCEEESLLLMPMREAHEVTGLPLFRITASATGRGGAIVYIKGDIMWHKVKGEKNIWQPIGLGDKLVQLAEGK</sequence>
<accession>A0A8H3VRS7</accession>